<accession>A0ABP7DTL4</accession>
<feature type="domain" description="Alanine racemase N-terminal" evidence="1">
    <location>
        <begin position="22"/>
        <end position="144"/>
    </location>
</feature>
<evidence type="ECO:0000313" key="3">
    <source>
        <dbReference type="Proteomes" id="UP001501468"/>
    </source>
</evidence>
<dbReference type="Gene3D" id="3.20.20.10">
    <property type="entry name" value="Alanine racemase"/>
    <property type="match status" value="1"/>
</dbReference>
<gene>
    <name evidence="2" type="ORF">GCM10022399_27620</name>
</gene>
<sequence>MSFVLHVDGERWRAGHDRFVAEHPGIVPVIKGNGYGFGRDLLCAEAARLDVPMVAVGAYAEVPGALAAFGGDVLVMEPYRAAIHAGLPELADRRVVHTVTTETDLSSLRGLLDDARVVIEGLTSMNRYGTPVVDVAQLAGAADAVGVTLHLPLGTGHVEEISRFIAAVPGERTWFVSHVSAAELSTLAERFPEHEFRPRIGTDLWYADKGSYEVRAHVLDVRPVTKGTRVGYRQRAIAAGHLVVVSGGTSHGVAMESPSSAATPRSRAIAVAEGVLEAAHRVRSPFTVSEVMPRFAEPPHMQCSLLVLPEGVAPPQVGDEVPVRMRLTTTTPDAVVVS</sequence>
<dbReference type="RefSeq" id="WP_344947474.1">
    <property type="nucleotide sequence ID" value="NZ_BAABDC010000004.1"/>
</dbReference>
<reference evidence="3" key="1">
    <citation type="journal article" date="2019" name="Int. J. Syst. Evol. Microbiol.">
        <title>The Global Catalogue of Microorganisms (GCM) 10K type strain sequencing project: providing services to taxonomists for standard genome sequencing and annotation.</title>
        <authorList>
            <consortium name="The Broad Institute Genomics Platform"/>
            <consortium name="The Broad Institute Genome Sequencing Center for Infectious Disease"/>
            <person name="Wu L."/>
            <person name="Ma J."/>
        </authorList>
    </citation>
    <scope>NUCLEOTIDE SEQUENCE [LARGE SCALE GENOMIC DNA]</scope>
    <source>
        <strain evidence="3">JCM 17125</strain>
    </source>
</reference>
<dbReference type="Proteomes" id="UP001501468">
    <property type="component" value="Unassembled WGS sequence"/>
</dbReference>
<dbReference type="SUPFAM" id="SSF51419">
    <property type="entry name" value="PLP-binding barrel"/>
    <property type="match status" value="1"/>
</dbReference>
<organism evidence="2 3">
    <name type="scientific">Terrabacter ginsenosidimutans</name>
    <dbReference type="NCBI Taxonomy" id="490575"/>
    <lineage>
        <taxon>Bacteria</taxon>
        <taxon>Bacillati</taxon>
        <taxon>Actinomycetota</taxon>
        <taxon>Actinomycetes</taxon>
        <taxon>Micrococcales</taxon>
        <taxon>Intrasporangiaceae</taxon>
        <taxon>Terrabacter</taxon>
    </lineage>
</organism>
<dbReference type="EMBL" id="BAABDC010000004">
    <property type="protein sequence ID" value="GAA3709340.1"/>
    <property type="molecule type" value="Genomic_DNA"/>
</dbReference>
<comment type="caution">
    <text evidence="2">The sequence shown here is derived from an EMBL/GenBank/DDBJ whole genome shotgun (WGS) entry which is preliminary data.</text>
</comment>
<keyword evidence="3" id="KW-1185">Reference proteome</keyword>
<protein>
    <submittedName>
        <fullName evidence="2">Alanine racemase</fullName>
    </submittedName>
</protein>
<evidence type="ECO:0000313" key="2">
    <source>
        <dbReference type="EMBL" id="GAA3709340.1"/>
    </source>
</evidence>
<dbReference type="InterPro" id="IPR029066">
    <property type="entry name" value="PLP-binding_barrel"/>
</dbReference>
<dbReference type="InterPro" id="IPR001608">
    <property type="entry name" value="Ala_racemase_N"/>
</dbReference>
<proteinExistence type="predicted"/>
<dbReference type="Pfam" id="PF01168">
    <property type="entry name" value="Ala_racemase_N"/>
    <property type="match status" value="1"/>
</dbReference>
<evidence type="ECO:0000259" key="1">
    <source>
        <dbReference type="Pfam" id="PF01168"/>
    </source>
</evidence>
<name>A0ABP7DTL4_9MICO</name>